<dbReference type="PANTHER" id="PTHR43304">
    <property type="entry name" value="PHYTOCHROME-LIKE PROTEIN CPH1"/>
    <property type="match status" value="1"/>
</dbReference>
<evidence type="ECO:0000256" key="2">
    <source>
        <dbReference type="ARBA" id="ARBA00012438"/>
    </source>
</evidence>
<dbReference type="GO" id="GO:0004673">
    <property type="term" value="F:protein histidine kinase activity"/>
    <property type="evidence" value="ECO:0007669"/>
    <property type="project" value="UniProtKB-EC"/>
</dbReference>
<evidence type="ECO:0000256" key="3">
    <source>
        <dbReference type="ARBA" id="ARBA00022553"/>
    </source>
</evidence>
<name>A0A4R1KWL6_9FLAO</name>
<dbReference type="SUPFAM" id="SSF55785">
    <property type="entry name" value="PYP-like sensor domain (PAS domain)"/>
    <property type="match status" value="1"/>
</dbReference>
<dbReference type="PANTHER" id="PTHR43304:SF1">
    <property type="entry name" value="PAC DOMAIN-CONTAINING PROTEIN"/>
    <property type="match status" value="1"/>
</dbReference>
<dbReference type="Pfam" id="PF08447">
    <property type="entry name" value="PAS_3"/>
    <property type="match status" value="1"/>
</dbReference>
<dbReference type="EC" id="2.7.13.3" evidence="2"/>
<dbReference type="PROSITE" id="PS50109">
    <property type="entry name" value="HIS_KIN"/>
    <property type="match status" value="1"/>
</dbReference>
<comment type="catalytic activity">
    <reaction evidence="1">
        <text>ATP + protein L-histidine = ADP + protein N-phospho-L-histidine.</text>
        <dbReference type="EC" id="2.7.13.3"/>
    </reaction>
</comment>
<protein>
    <recommendedName>
        <fullName evidence="2">histidine kinase</fullName>
        <ecNumber evidence="2">2.7.13.3</ecNumber>
    </recommendedName>
</protein>
<dbReference type="Pfam" id="PF02518">
    <property type="entry name" value="HATPase_c"/>
    <property type="match status" value="1"/>
</dbReference>
<dbReference type="OrthoDB" id="5522855at2"/>
<dbReference type="PROSITE" id="PS50113">
    <property type="entry name" value="PAC"/>
    <property type="match status" value="1"/>
</dbReference>
<keyword evidence="3" id="KW-0597">Phosphoprotein</keyword>
<dbReference type="SUPFAM" id="SSF55874">
    <property type="entry name" value="ATPase domain of HSP90 chaperone/DNA topoisomerase II/histidine kinase"/>
    <property type="match status" value="1"/>
</dbReference>
<dbReference type="InterPro" id="IPR013655">
    <property type="entry name" value="PAS_fold_3"/>
</dbReference>
<feature type="domain" description="PAC" evidence="7">
    <location>
        <begin position="97"/>
        <end position="150"/>
    </location>
</feature>
<dbReference type="InterPro" id="IPR004358">
    <property type="entry name" value="Sig_transdc_His_kin-like_C"/>
</dbReference>
<dbReference type="InterPro" id="IPR036890">
    <property type="entry name" value="HATPase_C_sf"/>
</dbReference>
<dbReference type="InterPro" id="IPR003594">
    <property type="entry name" value="HATPase_dom"/>
</dbReference>
<dbReference type="Gene3D" id="3.30.565.10">
    <property type="entry name" value="Histidine kinase-like ATPase, C-terminal domain"/>
    <property type="match status" value="1"/>
</dbReference>
<dbReference type="Gene3D" id="3.30.450.20">
    <property type="entry name" value="PAS domain"/>
    <property type="match status" value="1"/>
</dbReference>
<feature type="domain" description="Histidine kinase" evidence="6">
    <location>
        <begin position="168"/>
        <end position="381"/>
    </location>
</feature>
<keyword evidence="4" id="KW-0808">Transferase</keyword>
<dbReference type="CDD" id="cd00130">
    <property type="entry name" value="PAS"/>
    <property type="match status" value="1"/>
</dbReference>
<comment type="caution">
    <text evidence="8">The sequence shown here is derived from an EMBL/GenBank/DDBJ whole genome shotgun (WGS) entry which is preliminary data.</text>
</comment>
<dbReference type="SMART" id="SM00387">
    <property type="entry name" value="HATPase_c"/>
    <property type="match status" value="1"/>
</dbReference>
<dbReference type="InterPro" id="IPR052162">
    <property type="entry name" value="Sensor_kinase/Photoreceptor"/>
</dbReference>
<sequence length="388" mass="44633">MNFSFFSRKINGQPLDKILFDNLKWSFALEVSNIGIWDHDATTNTTSFSKESANILGYKKEELEQDPQSWNNLVHEDDKEKYFADFKDHLFGRKDIYENISRVRHKNGSYRWILDKGKVIEKTADDKVKRVIGVHVDITDMKKKEDTISESLDLITRQNSKLKNFAHIATHNLKEHSGNFENLLEFYKDASTDVEKEMLIKNMETVSNSFKKTIDNLREIVSINSINDNKIESINLRTFVENSIKNLEVRINYKNVKIINDIASKICIEFNLAYLESIIQNLLSNALKYSKPNNYAVVQLRANDQQDKVLLSVEDNGVGIDLNAFGNDIFGLYRTFHKNKDAEGVGLYITKNQLESLGGKISVESEVNKGTKFILEFPKKSIQNKLDA</sequence>
<evidence type="ECO:0000256" key="5">
    <source>
        <dbReference type="ARBA" id="ARBA00022777"/>
    </source>
</evidence>
<reference evidence="8 9" key="1">
    <citation type="journal article" date="2015" name="Stand. Genomic Sci.">
        <title>Genomic Encyclopedia of Bacterial and Archaeal Type Strains, Phase III: the genomes of soil and plant-associated and newly described type strains.</title>
        <authorList>
            <person name="Whitman W.B."/>
            <person name="Woyke T."/>
            <person name="Klenk H.P."/>
            <person name="Zhou Y."/>
            <person name="Lilburn T.G."/>
            <person name="Beck B.J."/>
            <person name="De Vos P."/>
            <person name="Vandamme P."/>
            <person name="Eisen J.A."/>
            <person name="Garrity G."/>
            <person name="Hugenholtz P."/>
            <person name="Kyrpides N.C."/>
        </authorList>
    </citation>
    <scope>NUCLEOTIDE SEQUENCE [LARGE SCALE GENOMIC DNA]</scope>
    <source>
        <strain evidence="8 9">CECT 8445</strain>
    </source>
</reference>
<gene>
    <name evidence="8" type="ORF">DFQ05_0575</name>
</gene>
<evidence type="ECO:0000259" key="7">
    <source>
        <dbReference type="PROSITE" id="PS50113"/>
    </source>
</evidence>
<evidence type="ECO:0000256" key="1">
    <source>
        <dbReference type="ARBA" id="ARBA00000085"/>
    </source>
</evidence>
<dbReference type="AlphaFoldDB" id="A0A4R1KWL6"/>
<dbReference type="InterPro" id="IPR001610">
    <property type="entry name" value="PAC"/>
</dbReference>
<keyword evidence="5" id="KW-0418">Kinase</keyword>
<dbReference type="PRINTS" id="PR00344">
    <property type="entry name" value="BCTRLSENSOR"/>
</dbReference>
<proteinExistence type="predicted"/>
<evidence type="ECO:0000313" key="8">
    <source>
        <dbReference type="EMBL" id="TCK69063.1"/>
    </source>
</evidence>
<evidence type="ECO:0000313" key="9">
    <source>
        <dbReference type="Proteomes" id="UP000295714"/>
    </source>
</evidence>
<dbReference type="SMART" id="SM00086">
    <property type="entry name" value="PAC"/>
    <property type="match status" value="1"/>
</dbReference>
<dbReference type="InterPro" id="IPR000700">
    <property type="entry name" value="PAS-assoc_C"/>
</dbReference>
<dbReference type="Proteomes" id="UP000295714">
    <property type="component" value="Unassembled WGS sequence"/>
</dbReference>
<dbReference type="InterPro" id="IPR035965">
    <property type="entry name" value="PAS-like_dom_sf"/>
</dbReference>
<dbReference type="InterPro" id="IPR005467">
    <property type="entry name" value="His_kinase_dom"/>
</dbReference>
<evidence type="ECO:0000259" key="6">
    <source>
        <dbReference type="PROSITE" id="PS50109"/>
    </source>
</evidence>
<keyword evidence="9" id="KW-1185">Reference proteome</keyword>
<dbReference type="SMART" id="SM00091">
    <property type="entry name" value="PAS"/>
    <property type="match status" value="1"/>
</dbReference>
<evidence type="ECO:0000256" key="4">
    <source>
        <dbReference type="ARBA" id="ARBA00022679"/>
    </source>
</evidence>
<dbReference type="EMBL" id="SMGI01000001">
    <property type="protein sequence ID" value="TCK69063.1"/>
    <property type="molecule type" value="Genomic_DNA"/>
</dbReference>
<organism evidence="8 9">
    <name type="scientific">Winogradskyella wandonensis</name>
    <dbReference type="NCBI Taxonomy" id="1442586"/>
    <lineage>
        <taxon>Bacteria</taxon>
        <taxon>Pseudomonadati</taxon>
        <taxon>Bacteroidota</taxon>
        <taxon>Flavobacteriia</taxon>
        <taxon>Flavobacteriales</taxon>
        <taxon>Flavobacteriaceae</taxon>
        <taxon>Winogradskyella</taxon>
    </lineage>
</organism>
<dbReference type="InterPro" id="IPR000014">
    <property type="entry name" value="PAS"/>
</dbReference>
<dbReference type="RefSeq" id="WP_132703374.1">
    <property type="nucleotide sequence ID" value="NZ_SMGI01000001.1"/>
</dbReference>
<dbReference type="NCBIfam" id="TIGR00229">
    <property type="entry name" value="sensory_box"/>
    <property type="match status" value="1"/>
</dbReference>
<accession>A0A4R1KWL6</accession>